<dbReference type="AlphaFoldDB" id="A0AAV2VML7"/>
<dbReference type="RefSeq" id="WP_022611194.1">
    <property type="nucleotide sequence ID" value="NZ_LK391965.1"/>
</dbReference>
<reference evidence="1 2" key="1">
    <citation type="journal article" date="2013" name="ISME J.">
        <title>Comparative genomics of pathogenic lineages of Vibrio nigripulchritudo identifies virulence-associated traits.</title>
        <authorList>
            <person name="Goudenege D."/>
            <person name="Labreuche Y."/>
            <person name="Krin E."/>
            <person name="Ansquer D."/>
            <person name="Mangenot S."/>
            <person name="Calteau A."/>
            <person name="Medigue C."/>
            <person name="Mazel D."/>
            <person name="Polz M.F."/>
            <person name="Le Roux F."/>
        </authorList>
    </citation>
    <scope>NUCLEOTIDE SEQUENCE [LARGE SCALE GENOMIC DNA]</scope>
    <source>
        <strain evidence="1 2">SOn1</strain>
    </source>
</reference>
<gene>
    <name evidence="1" type="ORF">VIBNISOn1_1600014</name>
</gene>
<name>A0AAV2VML7_9VIBR</name>
<evidence type="ECO:0000313" key="1">
    <source>
        <dbReference type="EMBL" id="CCO45869.1"/>
    </source>
</evidence>
<organism evidence="1 2">
    <name type="scientific">Vibrio nigripulchritudo SOn1</name>
    <dbReference type="NCBI Taxonomy" id="1238450"/>
    <lineage>
        <taxon>Bacteria</taxon>
        <taxon>Pseudomonadati</taxon>
        <taxon>Pseudomonadota</taxon>
        <taxon>Gammaproteobacteria</taxon>
        <taxon>Vibrionales</taxon>
        <taxon>Vibrionaceae</taxon>
        <taxon>Vibrio</taxon>
    </lineage>
</organism>
<protein>
    <submittedName>
        <fullName evidence="1">Uncharacterized protein</fullName>
    </submittedName>
</protein>
<dbReference type="Proteomes" id="UP000018211">
    <property type="component" value="Unassembled WGS sequence"/>
</dbReference>
<evidence type="ECO:0000313" key="2">
    <source>
        <dbReference type="Proteomes" id="UP000018211"/>
    </source>
</evidence>
<accession>A0AAV2VML7</accession>
<dbReference type="EMBL" id="CAOF01000069">
    <property type="protein sequence ID" value="CCO45869.1"/>
    <property type="molecule type" value="Genomic_DNA"/>
</dbReference>
<comment type="caution">
    <text evidence="1">The sequence shown here is derived from an EMBL/GenBank/DDBJ whole genome shotgun (WGS) entry which is preliminary data.</text>
</comment>
<sequence length="70" mass="7968">MRYISMRIRNVEPNDLALKVGDLVVVDSGKLPPSGEFGLYKDSDGQEYLGWETEYSRPVGKLVGILRYLY</sequence>
<proteinExistence type="predicted"/>